<feature type="compositionally biased region" description="Basic and acidic residues" evidence="1">
    <location>
        <begin position="91"/>
        <end position="105"/>
    </location>
</feature>
<feature type="region of interest" description="Disordered" evidence="1">
    <location>
        <begin position="36"/>
        <end position="57"/>
    </location>
</feature>
<protein>
    <submittedName>
        <fullName evidence="2">RAD51_interact domain-containing protein</fullName>
    </submittedName>
</protein>
<reference evidence="2" key="1">
    <citation type="submission" date="2019-11" db="UniProtKB">
        <authorList>
            <consortium name="WormBaseParasite"/>
        </authorList>
    </citation>
    <scope>IDENTIFICATION</scope>
</reference>
<proteinExistence type="predicted"/>
<sequence length="187" mass="20351">MGSVRKSSRNRTRVSYSNFLTMDDCGDDFVEDFFADASDNTKSKRKNPSTNLDKDLGDLAYDCSSKRVKAKEGFESGVTIPNQCKVKLTSKGKDKCRPTGVKRESPSQSPLVSLSTESRSPHKSPEKALSPPPLTDLPVLSSSTTTASPSLKKRGLPICVTPSTGLRLGLSRRNIRSSLHPNVKFAC</sequence>
<feature type="compositionally biased region" description="Polar residues" evidence="1">
    <location>
        <begin position="106"/>
        <end position="118"/>
    </location>
</feature>
<dbReference type="WBParaSite" id="MCU_001569-RA">
    <property type="protein sequence ID" value="MCU_001569-RA"/>
    <property type="gene ID" value="MCU_001569"/>
</dbReference>
<feature type="compositionally biased region" description="Low complexity" evidence="1">
    <location>
        <begin position="141"/>
        <end position="150"/>
    </location>
</feature>
<evidence type="ECO:0000256" key="1">
    <source>
        <dbReference type="SAM" id="MobiDB-lite"/>
    </source>
</evidence>
<accession>A0A5K3ENS4</accession>
<feature type="region of interest" description="Disordered" evidence="1">
    <location>
        <begin position="89"/>
        <end position="153"/>
    </location>
</feature>
<organism evidence="2">
    <name type="scientific">Mesocestoides corti</name>
    <name type="common">Flatworm</name>
    <dbReference type="NCBI Taxonomy" id="53468"/>
    <lineage>
        <taxon>Eukaryota</taxon>
        <taxon>Metazoa</taxon>
        <taxon>Spiralia</taxon>
        <taxon>Lophotrochozoa</taxon>
        <taxon>Platyhelminthes</taxon>
        <taxon>Cestoda</taxon>
        <taxon>Eucestoda</taxon>
        <taxon>Cyclophyllidea</taxon>
        <taxon>Mesocestoididae</taxon>
        <taxon>Mesocestoides</taxon>
    </lineage>
</organism>
<dbReference type="AlphaFoldDB" id="A0A5K3ENS4"/>
<evidence type="ECO:0000313" key="2">
    <source>
        <dbReference type="WBParaSite" id="MCU_001569-RA"/>
    </source>
</evidence>
<name>A0A5K3ENS4_MESCO</name>